<dbReference type="PANTHER" id="PTHR30582">
    <property type="entry name" value="L,D-TRANSPEPTIDASE"/>
    <property type="match status" value="1"/>
</dbReference>
<proteinExistence type="inferred from homology"/>
<organism evidence="12 13">
    <name type="scientific">Nitrosomonas aestuarii</name>
    <dbReference type="NCBI Taxonomy" id="52441"/>
    <lineage>
        <taxon>Bacteria</taxon>
        <taxon>Pseudomonadati</taxon>
        <taxon>Pseudomonadota</taxon>
        <taxon>Betaproteobacteria</taxon>
        <taxon>Nitrosomonadales</taxon>
        <taxon>Nitrosomonadaceae</taxon>
        <taxon>Nitrosomonas</taxon>
    </lineage>
</organism>
<evidence type="ECO:0000313" key="12">
    <source>
        <dbReference type="EMBL" id="SFK14049.1"/>
    </source>
</evidence>
<dbReference type="CDD" id="cd16913">
    <property type="entry name" value="YkuD_like"/>
    <property type="match status" value="1"/>
</dbReference>
<feature type="active site" description="Proton donor/acceptor" evidence="9">
    <location>
        <position position="233"/>
    </location>
</feature>
<evidence type="ECO:0000256" key="7">
    <source>
        <dbReference type="ARBA" id="ARBA00022984"/>
    </source>
</evidence>
<evidence type="ECO:0000256" key="5">
    <source>
        <dbReference type="ARBA" id="ARBA00022801"/>
    </source>
</evidence>
<protein>
    <submittedName>
        <fullName evidence="12">L,D-transpeptidase ErfK/SrfK</fullName>
    </submittedName>
</protein>
<keyword evidence="8 9" id="KW-0961">Cell wall biogenesis/degradation</keyword>
<dbReference type="Pfam" id="PF01476">
    <property type="entry name" value="LysM"/>
    <property type="match status" value="1"/>
</dbReference>
<dbReference type="Pfam" id="PF03734">
    <property type="entry name" value="YkuD"/>
    <property type="match status" value="1"/>
</dbReference>
<evidence type="ECO:0000259" key="11">
    <source>
        <dbReference type="PROSITE" id="PS52029"/>
    </source>
</evidence>
<dbReference type="InterPro" id="IPR036779">
    <property type="entry name" value="LysM_dom_sf"/>
</dbReference>
<dbReference type="Gene3D" id="2.40.440.10">
    <property type="entry name" value="L,D-transpeptidase catalytic domain-like"/>
    <property type="match status" value="1"/>
</dbReference>
<dbReference type="InterPro" id="IPR050979">
    <property type="entry name" value="LD-transpeptidase"/>
</dbReference>
<dbReference type="GO" id="GO:0071555">
    <property type="term" value="P:cell wall organization"/>
    <property type="evidence" value="ECO:0007669"/>
    <property type="project" value="UniProtKB-UniRule"/>
</dbReference>
<dbReference type="InterPro" id="IPR018392">
    <property type="entry name" value="LysM"/>
</dbReference>
<gene>
    <name evidence="12" type="ORF">SAMN05216302_100195</name>
</gene>
<dbReference type="SUPFAM" id="SSF141523">
    <property type="entry name" value="L,D-transpeptidase catalytic domain-like"/>
    <property type="match status" value="1"/>
</dbReference>
<evidence type="ECO:0000256" key="2">
    <source>
        <dbReference type="ARBA" id="ARBA00005992"/>
    </source>
</evidence>
<keyword evidence="7 9" id="KW-0573">Peptidoglycan synthesis</keyword>
<name>A0A1I3X403_9PROT</name>
<accession>A0A1I3X403</accession>
<dbReference type="SUPFAM" id="SSF54106">
    <property type="entry name" value="LysM domain"/>
    <property type="match status" value="1"/>
</dbReference>
<dbReference type="GO" id="GO:0071972">
    <property type="term" value="F:peptidoglycan L,D-transpeptidase activity"/>
    <property type="evidence" value="ECO:0007669"/>
    <property type="project" value="TreeGrafter"/>
</dbReference>
<dbReference type="EMBL" id="FOSP01000001">
    <property type="protein sequence ID" value="SFK14049.1"/>
    <property type="molecule type" value="Genomic_DNA"/>
</dbReference>
<keyword evidence="3" id="KW-0328">Glycosyltransferase</keyword>
<feature type="active site" description="Nucleophile" evidence="9">
    <location>
        <position position="249"/>
    </location>
</feature>
<dbReference type="AlphaFoldDB" id="A0A1I3X403"/>
<dbReference type="Proteomes" id="UP000199533">
    <property type="component" value="Unassembled WGS sequence"/>
</dbReference>
<dbReference type="Gene3D" id="3.10.350.10">
    <property type="entry name" value="LysM domain"/>
    <property type="match status" value="1"/>
</dbReference>
<dbReference type="UniPathway" id="UPA00219"/>
<evidence type="ECO:0000256" key="1">
    <source>
        <dbReference type="ARBA" id="ARBA00004752"/>
    </source>
</evidence>
<feature type="domain" description="LysM" evidence="10">
    <location>
        <begin position="78"/>
        <end position="122"/>
    </location>
</feature>
<reference evidence="13" key="1">
    <citation type="submission" date="2016-10" db="EMBL/GenBank/DDBJ databases">
        <authorList>
            <person name="Varghese N."/>
            <person name="Submissions S."/>
        </authorList>
    </citation>
    <scope>NUCLEOTIDE SEQUENCE [LARGE SCALE GENOMIC DNA]</scope>
    <source>
        <strain evidence="13">Nm69</strain>
    </source>
</reference>
<dbReference type="GO" id="GO:0005576">
    <property type="term" value="C:extracellular region"/>
    <property type="evidence" value="ECO:0007669"/>
    <property type="project" value="TreeGrafter"/>
</dbReference>
<keyword evidence="13" id="KW-1185">Reference proteome</keyword>
<dbReference type="STRING" id="52441.SAMN05216302_100195"/>
<evidence type="ECO:0000256" key="9">
    <source>
        <dbReference type="PROSITE-ProRule" id="PRU01373"/>
    </source>
</evidence>
<dbReference type="GO" id="GO:0018104">
    <property type="term" value="P:peptidoglycan-protein cross-linking"/>
    <property type="evidence" value="ECO:0007669"/>
    <property type="project" value="TreeGrafter"/>
</dbReference>
<keyword evidence="5" id="KW-0378">Hydrolase</keyword>
<feature type="domain" description="L,D-TPase catalytic" evidence="11">
    <location>
        <begin position="134"/>
        <end position="273"/>
    </location>
</feature>
<evidence type="ECO:0000313" key="13">
    <source>
        <dbReference type="Proteomes" id="UP000199533"/>
    </source>
</evidence>
<dbReference type="InterPro" id="IPR005490">
    <property type="entry name" value="LD_TPept_cat_dom"/>
</dbReference>
<dbReference type="GO" id="GO:0008360">
    <property type="term" value="P:regulation of cell shape"/>
    <property type="evidence" value="ECO:0007669"/>
    <property type="project" value="UniProtKB-UniRule"/>
</dbReference>
<evidence type="ECO:0000256" key="6">
    <source>
        <dbReference type="ARBA" id="ARBA00022960"/>
    </source>
</evidence>
<dbReference type="PROSITE" id="PS51782">
    <property type="entry name" value="LYSM"/>
    <property type="match status" value="1"/>
</dbReference>
<sequence length="399" mass="44749">MIILKIEMIKTFTWAMYRDQSFRYGAFGLLSVLFLLSGCQSFLTKTPDSSAVAAPPIPLASHEFSFDPFRDDVIGSIQVITAEYEDTLSDIARRFNLGYEEIVSANPDIDPWLPGEGTRIIIPTQFVLPDAPREGIVINLAAMRLFYFPESKAGELQKVITHPVGIGRMQWKTPEGATRITAKNKNPVWIPTPSIHREYANNGNPLPAVVPPGPENPMGAHVLRLAWPRYAIHGTNKPPSVGLRGSFGCIRMYPEDIAGIFNNVSVGTPVRVVNQPRLLGWRDNQLYLQTYAILEDDKRNHDKLFSKLLTATRSTLKSQINARPHIIINEVLLNEVIHHPRAIAVPVTSQDMTLLAYFNQAKHVQNALPMYATWTNETTDQLTTAEVQKMANEESEKIR</sequence>
<dbReference type="PROSITE" id="PS52029">
    <property type="entry name" value="LD_TPASE"/>
    <property type="match status" value="1"/>
</dbReference>
<keyword evidence="4" id="KW-0808">Transferase</keyword>
<evidence type="ECO:0000259" key="10">
    <source>
        <dbReference type="PROSITE" id="PS51782"/>
    </source>
</evidence>
<dbReference type="CDD" id="cd00118">
    <property type="entry name" value="LysM"/>
    <property type="match status" value="1"/>
</dbReference>
<evidence type="ECO:0000256" key="4">
    <source>
        <dbReference type="ARBA" id="ARBA00022679"/>
    </source>
</evidence>
<keyword evidence="6 9" id="KW-0133">Cell shape</keyword>
<dbReference type="GO" id="GO:0016757">
    <property type="term" value="F:glycosyltransferase activity"/>
    <property type="evidence" value="ECO:0007669"/>
    <property type="project" value="UniProtKB-KW"/>
</dbReference>
<evidence type="ECO:0000256" key="8">
    <source>
        <dbReference type="ARBA" id="ARBA00023316"/>
    </source>
</evidence>
<dbReference type="InterPro" id="IPR038063">
    <property type="entry name" value="Transpep_catalytic_dom"/>
</dbReference>
<dbReference type="PANTHER" id="PTHR30582:SF24">
    <property type="entry name" value="L,D-TRANSPEPTIDASE ERFK_SRFK-RELATED"/>
    <property type="match status" value="1"/>
</dbReference>
<evidence type="ECO:0000256" key="3">
    <source>
        <dbReference type="ARBA" id="ARBA00022676"/>
    </source>
</evidence>
<comment type="pathway">
    <text evidence="1 9">Cell wall biogenesis; peptidoglycan biosynthesis.</text>
</comment>
<comment type="similarity">
    <text evidence="2">Belongs to the YkuD family.</text>
</comment>